<keyword evidence="4 5" id="KW-0067">ATP-binding</keyword>
<evidence type="ECO:0000256" key="7">
    <source>
        <dbReference type="SAM" id="Phobius"/>
    </source>
</evidence>
<dbReference type="Pfam" id="PF00069">
    <property type="entry name" value="Pkinase"/>
    <property type="match status" value="1"/>
</dbReference>
<keyword evidence="7" id="KW-1133">Transmembrane helix</keyword>
<dbReference type="PROSITE" id="PS50011">
    <property type="entry name" value="PROTEIN_KINASE_DOM"/>
    <property type="match status" value="1"/>
</dbReference>
<keyword evidence="1" id="KW-0808">Transferase</keyword>
<gene>
    <name evidence="9" type="ORF">BOX37_32180</name>
</gene>
<dbReference type="SUPFAM" id="SSF56112">
    <property type="entry name" value="Protein kinase-like (PK-like)"/>
    <property type="match status" value="1"/>
</dbReference>
<feature type="transmembrane region" description="Helical" evidence="7">
    <location>
        <begin position="442"/>
        <end position="462"/>
    </location>
</feature>
<evidence type="ECO:0000256" key="6">
    <source>
        <dbReference type="SAM" id="MobiDB-lite"/>
    </source>
</evidence>
<keyword evidence="10" id="KW-1185">Reference proteome</keyword>
<proteinExistence type="predicted"/>
<protein>
    <submittedName>
        <fullName evidence="9">Serine/threonine protein kinase</fullName>
    </submittedName>
</protein>
<dbReference type="InterPro" id="IPR011009">
    <property type="entry name" value="Kinase-like_dom_sf"/>
</dbReference>
<keyword evidence="2 5" id="KW-0547">Nucleotide-binding</keyword>
<evidence type="ECO:0000259" key="8">
    <source>
        <dbReference type="PROSITE" id="PS50011"/>
    </source>
</evidence>
<feature type="compositionally biased region" description="Polar residues" evidence="6">
    <location>
        <begin position="338"/>
        <end position="347"/>
    </location>
</feature>
<evidence type="ECO:0000256" key="1">
    <source>
        <dbReference type="ARBA" id="ARBA00022679"/>
    </source>
</evidence>
<keyword evidence="7" id="KW-0812">Transmembrane</keyword>
<feature type="compositionally biased region" description="Polar residues" evidence="6">
    <location>
        <begin position="390"/>
        <end position="401"/>
    </location>
</feature>
<dbReference type="Proteomes" id="UP000183810">
    <property type="component" value="Chromosome"/>
</dbReference>
<keyword evidence="7" id="KW-0472">Membrane</keyword>
<sequence>MEQLGSNDPRRIGDYRLLGVLGAGGMGKVYLGRNSGGRTVAVKVIRPDLVGDPEFRTRFRREVAAAQRVGSAFTAPVLDADVDADPPWLATGYVAGLSLSDAVTRFGPFAEPTLLALARGLVEALVAVHAAGIVHRDLKPSNVMLAIDGPKVIDFGIARAVEDSALTTTGRVIGSPGFMCPEQVSGEPLGPACDVFALGGVLIFAASGHGPFGSAELVQMLWRIVYEQPRVDSLPSSLRPVVTACLAKDPAARPTPQQLRTELATLGKPERSGWLPPAVLEEVSVRAIRLLDLDSGPPELDTTITADPNRPVTGGAAAAAPTDTSAPRLPSGSGGLIPSTSPETSAPSWPPVTEPGWRRDASSPGWSAAAHRDYPSPSRPGVSAAHPESSAPNHPTATGQNPLVDATVRRQVGGQGPWQSSPAPTGGSGPGPRRDRTRRTRVLLTVAIVAVLAAAAGGAFLIGTQMRDQPDGDTVASSVVVPTETENSADTVPDAFLGDWSGQAADGPVRFTIELSIGAGSVGEELASSANTGAVAGERCDRAETLTAASERRLEFRARLTTTGSSCVDDGATSTVTLERDGTLRYSTPGLLGSITGVLRKS</sequence>
<evidence type="ECO:0000256" key="2">
    <source>
        <dbReference type="ARBA" id="ARBA00022741"/>
    </source>
</evidence>
<evidence type="ECO:0000313" key="9">
    <source>
        <dbReference type="EMBL" id="APE37821.1"/>
    </source>
</evidence>
<dbReference type="PROSITE" id="PS00107">
    <property type="entry name" value="PROTEIN_KINASE_ATP"/>
    <property type="match status" value="1"/>
</dbReference>
<evidence type="ECO:0000256" key="4">
    <source>
        <dbReference type="ARBA" id="ARBA00022840"/>
    </source>
</evidence>
<dbReference type="GO" id="GO:0005524">
    <property type="term" value="F:ATP binding"/>
    <property type="evidence" value="ECO:0007669"/>
    <property type="project" value="UniProtKB-UniRule"/>
</dbReference>
<dbReference type="Gene3D" id="3.30.200.20">
    <property type="entry name" value="Phosphorylase Kinase, domain 1"/>
    <property type="match status" value="1"/>
</dbReference>
<evidence type="ECO:0000256" key="5">
    <source>
        <dbReference type="PROSITE-ProRule" id="PRU10141"/>
    </source>
</evidence>
<feature type="domain" description="Protein kinase" evidence="8">
    <location>
        <begin position="15"/>
        <end position="266"/>
    </location>
</feature>
<dbReference type="Gene3D" id="1.10.510.10">
    <property type="entry name" value="Transferase(Phosphotransferase) domain 1"/>
    <property type="match status" value="1"/>
</dbReference>
<dbReference type="OrthoDB" id="9762169at2"/>
<accession>A0A1J0W0M9</accession>
<reference evidence="9" key="1">
    <citation type="submission" date="2016-11" db="EMBL/GenBank/DDBJ databases">
        <authorList>
            <person name="Jaros S."/>
            <person name="Januszkiewicz K."/>
            <person name="Wedrychowicz H."/>
        </authorList>
    </citation>
    <scope>NUCLEOTIDE SEQUENCE [LARGE SCALE GENOMIC DNA]</scope>
    <source>
        <strain evidence="9">Y48</strain>
    </source>
</reference>
<dbReference type="SMART" id="SM00220">
    <property type="entry name" value="S_TKc"/>
    <property type="match status" value="1"/>
</dbReference>
<dbReference type="KEGG" id="nsl:BOX37_32180"/>
<keyword evidence="3 9" id="KW-0418">Kinase</keyword>
<keyword evidence="9" id="KW-0723">Serine/threonine-protein kinase</keyword>
<dbReference type="PANTHER" id="PTHR43289">
    <property type="entry name" value="MITOGEN-ACTIVATED PROTEIN KINASE KINASE KINASE 20-RELATED"/>
    <property type="match status" value="1"/>
</dbReference>
<dbReference type="CDD" id="cd14014">
    <property type="entry name" value="STKc_PknB_like"/>
    <property type="match status" value="1"/>
</dbReference>
<feature type="region of interest" description="Disordered" evidence="6">
    <location>
        <begin position="294"/>
        <end position="436"/>
    </location>
</feature>
<dbReference type="PROSITE" id="PS00108">
    <property type="entry name" value="PROTEIN_KINASE_ST"/>
    <property type="match status" value="1"/>
</dbReference>
<dbReference type="InterPro" id="IPR017441">
    <property type="entry name" value="Protein_kinase_ATP_BS"/>
</dbReference>
<dbReference type="InterPro" id="IPR000719">
    <property type="entry name" value="Prot_kinase_dom"/>
</dbReference>
<evidence type="ECO:0000313" key="10">
    <source>
        <dbReference type="Proteomes" id="UP000183810"/>
    </source>
</evidence>
<dbReference type="GO" id="GO:0004674">
    <property type="term" value="F:protein serine/threonine kinase activity"/>
    <property type="evidence" value="ECO:0007669"/>
    <property type="project" value="UniProtKB-KW"/>
</dbReference>
<dbReference type="AlphaFoldDB" id="A0A1J0W0M9"/>
<dbReference type="InterPro" id="IPR008271">
    <property type="entry name" value="Ser/Thr_kinase_AS"/>
</dbReference>
<dbReference type="PANTHER" id="PTHR43289:SF34">
    <property type="entry name" value="SERINE_THREONINE-PROTEIN KINASE YBDM-RELATED"/>
    <property type="match status" value="1"/>
</dbReference>
<dbReference type="RefSeq" id="WP_071930986.1">
    <property type="nucleotide sequence ID" value="NZ_CP018082.1"/>
</dbReference>
<evidence type="ECO:0000256" key="3">
    <source>
        <dbReference type="ARBA" id="ARBA00022777"/>
    </source>
</evidence>
<name>A0A1J0W0M9_9NOCA</name>
<dbReference type="EMBL" id="CP018082">
    <property type="protein sequence ID" value="APE37821.1"/>
    <property type="molecule type" value="Genomic_DNA"/>
</dbReference>
<organism evidence="9 10">
    <name type="scientific">Nocardia mangyaensis</name>
    <dbReference type="NCBI Taxonomy" id="2213200"/>
    <lineage>
        <taxon>Bacteria</taxon>
        <taxon>Bacillati</taxon>
        <taxon>Actinomycetota</taxon>
        <taxon>Actinomycetes</taxon>
        <taxon>Mycobacteriales</taxon>
        <taxon>Nocardiaceae</taxon>
        <taxon>Nocardia</taxon>
    </lineage>
</organism>
<feature type="binding site" evidence="5">
    <location>
        <position position="43"/>
    </location>
    <ligand>
        <name>ATP</name>
        <dbReference type="ChEBI" id="CHEBI:30616"/>
    </ligand>
</feature>